<organism evidence="2 3">
    <name type="scientific">Bradyrhizobium vignae</name>
    <dbReference type="NCBI Taxonomy" id="1549949"/>
    <lineage>
        <taxon>Bacteria</taxon>
        <taxon>Pseudomonadati</taxon>
        <taxon>Pseudomonadota</taxon>
        <taxon>Alphaproteobacteria</taxon>
        <taxon>Hyphomicrobiales</taxon>
        <taxon>Nitrobacteraceae</taxon>
        <taxon>Bradyrhizobium</taxon>
    </lineage>
</organism>
<dbReference type="Proteomes" id="UP000246085">
    <property type="component" value="Chromosome BRAD3257"/>
</dbReference>
<protein>
    <submittedName>
        <fullName evidence="2">Uncharacterized protein</fullName>
    </submittedName>
</protein>
<feature type="region of interest" description="Disordered" evidence="1">
    <location>
        <begin position="1"/>
        <end position="61"/>
    </location>
</feature>
<evidence type="ECO:0000313" key="2">
    <source>
        <dbReference type="EMBL" id="SPP93528.1"/>
    </source>
</evidence>
<dbReference type="AlphaFoldDB" id="A0A2U3PWP5"/>
<accession>A0A2U3PWP5</accession>
<dbReference type="KEGG" id="bvz:BRAD3257_2456"/>
<evidence type="ECO:0000313" key="3">
    <source>
        <dbReference type="Proteomes" id="UP000246085"/>
    </source>
</evidence>
<dbReference type="EMBL" id="LS398110">
    <property type="protein sequence ID" value="SPP93528.1"/>
    <property type="molecule type" value="Genomic_DNA"/>
</dbReference>
<name>A0A2U3PWP5_9BRAD</name>
<reference evidence="2 3" key="1">
    <citation type="submission" date="2018-03" db="EMBL/GenBank/DDBJ databases">
        <authorList>
            <person name="Gully D."/>
        </authorList>
    </citation>
    <scope>NUCLEOTIDE SEQUENCE [LARGE SCALE GENOMIC DNA]</scope>
    <source>
        <strain evidence="2">ORS3257</strain>
    </source>
</reference>
<sequence>MVERHRGAKSKLVLITKSSKEQDGYEGAQGGDSDGSEKTSPAPVPDPILASGTPLSRRKTT</sequence>
<proteinExistence type="predicted"/>
<gene>
    <name evidence="2" type="ORF">BRAD3257_2456</name>
</gene>
<evidence type="ECO:0000256" key="1">
    <source>
        <dbReference type="SAM" id="MobiDB-lite"/>
    </source>
</evidence>